<dbReference type="Proteomes" id="UP000236743">
    <property type="component" value="Unassembled WGS sequence"/>
</dbReference>
<keyword evidence="5" id="KW-0547">Nucleotide-binding</keyword>
<evidence type="ECO:0000256" key="3">
    <source>
        <dbReference type="ARBA" id="ARBA00022448"/>
    </source>
</evidence>
<dbReference type="RefSeq" id="WP_103871855.1">
    <property type="nucleotide sequence ID" value="NZ_FNUY01000002.1"/>
</dbReference>
<dbReference type="Gene3D" id="3.40.50.300">
    <property type="entry name" value="P-loop containing nucleotide triphosphate hydrolases"/>
    <property type="match status" value="1"/>
</dbReference>
<name>A0A1H5VIT9_9HYPH</name>
<evidence type="ECO:0000313" key="10">
    <source>
        <dbReference type="Proteomes" id="UP000236743"/>
    </source>
</evidence>
<dbReference type="InterPro" id="IPR003593">
    <property type="entry name" value="AAA+_ATPase"/>
</dbReference>
<reference evidence="9 10" key="1">
    <citation type="submission" date="2016-10" db="EMBL/GenBank/DDBJ databases">
        <authorList>
            <person name="de Groot N.N."/>
        </authorList>
    </citation>
    <scope>NUCLEOTIDE SEQUENCE [LARGE SCALE GENOMIC DNA]</scope>
    <source>
        <strain evidence="9 10">DSM 26656</strain>
    </source>
</reference>
<evidence type="ECO:0000256" key="1">
    <source>
        <dbReference type="ARBA" id="ARBA00004202"/>
    </source>
</evidence>
<dbReference type="SMART" id="SM00382">
    <property type="entry name" value="AAA"/>
    <property type="match status" value="1"/>
</dbReference>
<accession>A0A1H5VIT9</accession>
<proteinExistence type="inferred from homology"/>
<evidence type="ECO:0000256" key="7">
    <source>
        <dbReference type="ARBA" id="ARBA00023136"/>
    </source>
</evidence>
<dbReference type="OrthoDB" id="9802264at2"/>
<dbReference type="InterPro" id="IPR027417">
    <property type="entry name" value="P-loop_NTPase"/>
</dbReference>
<dbReference type="InterPro" id="IPR050086">
    <property type="entry name" value="MetN_ABC_transporter-like"/>
</dbReference>
<comment type="subcellular location">
    <subcellularLocation>
        <location evidence="1">Cell membrane</location>
        <topology evidence="1">Peripheral membrane protein</topology>
    </subcellularLocation>
</comment>
<comment type="similarity">
    <text evidence="2">Belongs to the ABC transporter superfamily.</text>
</comment>
<dbReference type="PROSITE" id="PS50893">
    <property type="entry name" value="ABC_TRANSPORTER_2"/>
    <property type="match status" value="1"/>
</dbReference>
<gene>
    <name evidence="9" type="ORF">SAMN04488115_102321</name>
</gene>
<dbReference type="InterPro" id="IPR003439">
    <property type="entry name" value="ABC_transporter-like_ATP-bd"/>
</dbReference>
<evidence type="ECO:0000313" key="9">
    <source>
        <dbReference type="EMBL" id="SEF87154.1"/>
    </source>
</evidence>
<dbReference type="Pfam" id="PF00005">
    <property type="entry name" value="ABC_tran"/>
    <property type="match status" value="1"/>
</dbReference>
<protein>
    <submittedName>
        <fullName evidence="9">Tungstate transport system ATP-binding protein</fullName>
    </submittedName>
</protein>
<organism evidence="9 10">
    <name type="scientific">Bosea lathyri</name>
    <dbReference type="NCBI Taxonomy" id="1036778"/>
    <lineage>
        <taxon>Bacteria</taxon>
        <taxon>Pseudomonadati</taxon>
        <taxon>Pseudomonadota</taxon>
        <taxon>Alphaproteobacteria</taxon>
        <taxon>Hyphomicrobiales</taxon>
        <taxon>Boseaceae</taxon>
        <taxon>Bosea</taxon>
    </lineage>
</organism>
<dbReference type="PANTHER" id="PTHR43166">
    <property type="entry name" value="AMINO ACID IMPORT ATP-BINDING PROTEIN"/>
    <property type="match status" value="1"/>
</dbReference>
<dbReference type="EMBL" id="FNUY01000002">
    <property type="protein sequence ID" value="SEF87154.1"/>
    <property type="molecule type" value="Genomic_DNA"/>
</dbReference>
<dbReference type="PANTHER" id="PTHR43166:SF9">
    <property type="entry name" value="GLUTAMATE_ASPARTATE IMPORT ATP-BINDING PROTEIN GLTL"/>
    <property type="match status" value="1"/>
</dbReference>
<evidence type="ECO:0000259" key="8">
    <source>
        <dbReference type="PROSITE" id="PS50893"/>
    </source>
</evidence>
<dbReference type="PROSITE" id="PS00211">
    <property type="entry name" value="ABC_TRANSPORTER_1"/>
    <property type="match status" value="1"/>
</dbReference>
<dbReference type="GO" id="GO:0005524">
    <property type="term" value="F:ATP binding"/>
    <property type="evidence" value="ECO:0007669"/>
    <property type="project" value="UniProtKB-KW"/>
</dbReference>
<evidence type="ECO:0000256" key="6">
    <source>
        <dbReference type="ARBA" id="ARBA00022840"/>
    </source>
</evidence>
<dbReference type="GO" id="GO:0016887">
    <property type="term" value="F:ATP hydrolysis activity"/>
    <property type="evidence" value="ECO:0007669"/>
    <property type="project" value="InterPro"/>
</dbReference>
<dbReference type="GO" id="GO:0005886">
    <property type="term" value="C:plasma membrane"/>
    <property type="evidence" value="ECO:0007669"/>
    <property type="project" value="UniProtKB-SubCell"/>
</dbReference>
<evidence type="ECO:0000256" key="5">
    <source>
        <dbReference type="ARBA" id="ARBA00022741"/>
    </source>
</evidence>
<keyword evidence="4" id="KW-1003">Cell membrane</keyword>
<dbReference type="InterPro" id="IPR017871">
    <property type="entry name" value="ABC_transporter-like_CS"/>
</dbReference>
<dbReference type="SUPFAM" id="SSF52540">
    <property type="entry name" value="P-loop containing nucleoside triphosphate hydrolases"/>
    <property type="match status" value="1"/>
</dbReference>
<evidence type="ECO:0000256" key="4">
    <source>
        <dbReference type="ARBA" id="ARBA00022475"/>
    </source>
</evidence>
<sequence length="242" mass="25988">MRETTSILPLSAEDLSFEAGGKLLVSQLRFAIQRGGLTALLGPNGSGKSLTLRLCHGLIRPSAGRVAWGAEKGVLAGVKRHAMVFQKPVMLRRSARANIVHALAAAGVARAERQERAVAALARFGLDALSENPARLLSGGEQQRLAIARAWSLRPELLFLDEPCSQLDPGATRQIEEMLAALKAEGVTLVMATHDMAQARRIADRVLFLHRGRLVEDSPAASFFTAPASAEARAFIAGELLW</sequence>
<evidence type="ECO:0000256" key="2">
    <source>
        <dbReference type="ARBA" id="ARBA00005417"/>
    </source>
</evidence>
<dbReference type="AlphaFoldDB" id="A0A1H5VIT9"/>
<keyword evidence="3" id="KW-0813">Transport</keyword>
<feature type="domain" description="ABC transporter" evidence="8">
    <location>
        <begin position="10"/>
        <end position="236"/>
    </location>
</feature>
<keyword evidence="7" id="KW-0472">Membrane</keyword>
<keyword evidence="10" id="KW-1185">Reference proteome</keyword>
<keyword evidence="6 9" id="KW-0067">ATP-binding</keyword>